<protein>
    <submittedName>
        <fullName evidence="5">Septal ring factor EnvC (AmiA/AmiB activator)</fullName>
    </submittedName>
</protein>
<evidence type="ECO:0000259" key="4">
    <source>
        <dbReference type="Pfam" id="PF01551"/>
    </source>
</evidence>
<dbReference type="PANTHER" id="PTHR21666">
    <property type="entry name" value="PEPTIDASE-RELATED"/>
    <property type="match status" value="1"/>
</dbReference>
<dbReference type="Pfam" id="PF01551">
    <property type="entry name" value="Peptidase_M23"/>
    <property type="match status" value="1"/>
</dbReference>
<dbReference type="RefSeq" id="WP_120200058.1">
    <property type="nucleotide sequence ID" value="NZ_RAQJ01000001.1"/>
</dbReference>
<name>A0A420DXC8_9FLAO</name>
<reference evidence="5 6" key="1">
    <citation type="submission" date="2018-09" db="EMBL/GenBank/DDBJ databases">
        <title>Genomic Encyclopedia of Archaeal and Bacterial Type Strains, Phase II (KMG-II): from individual species to whole genera.</title>
        <authorList>
            <person name="Goeker M."/>
        </authorList>
    </citation>
    <scope>NUCLEOTIDE SEQUENCE [LARGE SCALE GENOMIC DNA]</scope>
    <source>
        <strain evidence="5 6">DSM 26283</strain>
    </source>
</reference>
<dbReference type="OrthoDB" id="9815884at2"/>
<proteinExistence type="predicted"/>
<sequence length="407" mass="46501">MLNKSTYIILVICLFVSSVSLHAQSPKQKELEAKRQKYQNELKQLNALLFSDKKKEKSVVTLAEDLSYKVSVRRNLIKVTNDQANLLTREINSNQKEISSLRNQLKTLKEEYAAMVVKSYKSKSEQSRVMFLLSSDNFKQAYKRLQYIKQYANYQKEQGELIKGKTQKLQELNTSLLKQKEDKQKLVKENRVAKKRLEEELKEHETLIASIRKNLNAYASKIKKKQQQIDKIDREINKLIREAIAASNKKAGKSTSSKGFALTPEEKVLGANFISNKGKLPWPVEKGVVKVRYGKQPSPIDKSIVINSSGVRIATEKKAEVRAVFEGKVLAVIVKKYSNPSILIQHGNYITAYKNLSKVLVNKGDKIYTKQVIGEVFTDKSNGQSTVFFGIYKEDKPQNPASWIYKM</sequence>
<evidence type="ECO:0000256" key="2">
    <source>
        <dbReference type="SAM" id="Coils"/>
    </source>
</evidence>
<dbReference type="GO" id="GO:0004222">
    <property type="term" value="F:metalloendopeptidase activity"/>
    <property type="evidence" value="ECO:0007669"/>
    <property type="project" value="TreeGrafter"/>
</dbReference>
<dbReference type="EMBL" id="RAQJ01000001">
    <property type="protein sequence ID" value="RKE98875.1"/>
    <property type="molecule type" value="Genomic_DNA"/>
</dbReference>
<comment type="caution">
    <text evidence="5">The sequence shown here is derived from an EMBL/GenBank/DDBJ whole genome shotgun (WGS) entry which is preliminary data.</text>
</comment>
<dbReference type="InterPro" id="IPR016047">
    <property type="entry name" value="M23ase_b-sheet_dom"/>
</dbReference>
<dbReference type="Gene3D" id="6.10.250.3150">
    <property type="match status" value="1"/>
</dbReference>
<evidence type="ECO:0000313" key="6">
    <source>
        <dbReference type="Proteomes" id="UP000284892"/>
    </source>
</evidence>
<keyword evidence="2" id="KW-0175">Coiled coil</keyword>
<keyword evidence="1 3" id="KW-0732">Signal</keyword>
<evidence type="ECO:0000256" key="1">
    <source>
        <dbReference type="ARBA" id="ARBA00022729"/>
    </source>
</evidence>
<gene>
    <name evidence="5" type="ORF">BXY80_0970</name>
</gene>
<dbReference type="InterPro" id="IPR050570">
    <property type="entry name" value="Cell_wall_metabolism_enzyme"/>
</dbReference>
<dbReference type="SUPFAM" id="SSF51261">
    <property type="entry name" value="Duplicated hybrid motif"/>
    <property type="match status" value="1"/>
</dbReference>
<dbReference type="PANTHER" id="PTHR21666:SF289">
    <property type="entry name" value="L-ALA--D-GLU ENDOPEPTIDASE"/>
    <property type="match status" value="1"/>
</dbReference>
<feature type="signal peptide" evidence="3">
    <location>
        <begin position="1"/>
        <end position="23"/>
    </location>
</feature>
<feature type="coiled-coil region" evidence="2">
    <location>
        <begin position="84"/>
        <end position="118"/>
    </location>
</feature>
<evidence type="ECO:0000256" key="3">
    <source>
        <dbReference type="SAM" id="SignalP"/>
    </source>
</evidence>
<dbReference type="InterPro" id="IPR011055">
    <property type="entry name" value="Dup_hybrid_motif"/>
</dbReference>
<feature type="chain" id="PRO_5019346094" evidence="3">
    <location>
        <begin position="24"/>
        <end position="407"/>
    </location>
</feature>
<dbReference type="Proteomes" id="UP000284892">
    <property type="component" value="Unassembled WGS sequence"/>
</dbReference>
<dbReference type="AlphaFoldDB" id="A0A420DXC8"/>
<feature type="coiled-coil region" evidence="2">
    <location>
        <begin position="28"/>
        <end position="55"/>
    </location>
</feature>
<evidence type="ECO:0000313" key="5">
    <source>
        <dbReference type="EMBL" id="RKE98875.1"/>
    </source>
</evidence>
<keyword evidence="6" id="KW-1185">Reference proteome</keyword>
<dbReference type="Gene3D" id="2.70.70.10">
    <property type="entry name" value="Glucose Permease (Domain IIA)"/>
    <property type="match status" value="1"/>
</dbReference>
<feature type="domain" description="M23ase beta-sheet core" evidence="4">
    <location>
        <begin position="308"/>
        <end position="400"/>
    </location>
</feature>
<organism evidence="5 6">
    <name type="scientific">Ichthyenterobacterium magnum</name>
    <dbReference type="NCBI Taxonomy" id="1230530"/>
    <lineage>
        <taxon>Bacteria</taxon>
        <taxon>Pseudomonadati</taxon>
        <taxon>Bacteroidota</taxon>
        <taxon>Flavobacteriia</taxon>
        <taxon>Flavobacteriales</taxon>
        <taxon>Flavobacteriaceae</taxon>
        <taxon>Ichthyenterobacterium</taxon>
    </lineage>
</organism>
<dbReference type="CDD" id="cd12797">
    <property type="entry name" value="M23_peptidase"/>
    <property type="match status" value="1"/>
</dbReference>
<feature type="coiled-coil region" evidence="2">
    <location>
        <begin position="169"/>
        <end position="249"/>
    </location>
</feature>
<accession>A0A420DXC8</accession>